<accession>A0A0A9DX07</accession>
<reference evidence="1" key="1">
    <citation type="submission" date="2014-09" db="EMBL/GenBank/DDBJ databases">
        <authorList>
            <person name="Magalhaes I.L.F."/>
            <person name="Oliveira U."/>
            <person name="Santos F.R."/>
            <person name="Vidigal T.H.D.A."/>
            <person name="Brescovit A.D."/>
            <person name="Santos A.J."/>
        </authorList>
    </citation>
    <scope>NUCLEOTIDE SEQUENCE</scope>
    <source>
        <tissue evidence="1">Shoot tissue taken approximately 20 cm above the soil surface</tissue>
    </source>
</reference>
<proteinExistence type="predicted"/>
<sequence length="131" mass="14568">MATSCTRGPPLGSTSTPRTQGTRFLRSLVVLATWSSARDRKQNDASEPGAARIASWLLSRRKSSGSISRWRSSTSASSFQTRSRIQQSLAAASQFLASIRSFRRVRSRDAAHSHDSSIWRMVNSTSFSRFR</sequence>
<dbReference type="EMBL" id="GBRH01207705">
    <property type="protein sequence ID" value="JAD90190.1"/>
    <property type="molecule type" value="Transcribed_RNA"/>
</dbReference>
<dbReference type="AlphaFoldDB" id="A0A0A9DX07"/>
<evidence type="ECO:0000313" key="1">
    <source>
        <dbReference type="EMBL" id="JAD90190.1"/>
    </source>
</evidence>
<name>A0A0A9DX07_ARUDO</name>
<protein>
    <submittedName>
        <fullName evidence="1">Uncharacterized protein</fullName>
    </submittedName>
</protein>
<reference evidence="1" key="2">
    <citation type="journal article" date="2015" name="Data Brief">
        <title>Shoot transcriptome of the giant reed, Arundo donax.</title>
        <authorList>
            <person name="Barrero R.A."/>
            <person name="Guerrero F.D."/>
            <person name="Moolhuijzen P."/>
            <person name="Goolsby J.A."/>
            <person name="Tidwell J."/>
            <person name="Bellgard S.E."/>
            <person name="Bellgard M.I."/>
        </authorList>
    </citation>
    <scope>NUCLEOTIDE SEQUENCE</scope>
    <source>
        <tissue evidence="1">Shoot tissue taken approximately 20 cm above the soil surface</tissue>
    </source>
</reference>
<organism evidence="1">
    <name type="scientific">Arundo donax</name>
    <name type="common">Giant reed</name>
    <name type="synonym">Donax arundinaceus</name>
    <dbReference type="NCBI Taxonomy" id="35708"/>
    <lineage>
        <taxon>Eukaryota</taxon>
        <taxon>Viridiplantae</taxon>
        <taxon>Streptophyta</taxon>
        <taxon>Embryophyta</taxon>
        <taxon>Tracheophyta</taxon>
        <taxon>Spermatophyta</taxon>
        <taxon>Magnoliopsida</taxon>
        <taxon>Liliopsida</taxon>
        <taxon>Poales</taxon>
        <taxon>Poaceae</taxon>
        <taxon>PACMAD clade</taxon>
        <taxon>Arundinoideae</taxon>
        <taxon>Arundineae</taxon>
        <taxon>Arundo</taxon>
    </lineage>
</organism>